<protein>
    <recommendedName>
        <fullName evidence="6">Tail protein</fullName>
    </recommendedName>
</protein>
<dbReference type="InterPro" id="IPR056490">
    <property type="entry name" value="Rcc01698_C"/>
</dbReference>
<name>A0A918VU29_9HYPH</name>
<evidence type="ECO:0000313" key="5">
    <source>
        <dbReference type="Proteomes" id="UP000646579"/>
    </source>
</evidence>
<dbReference type="InterPro" id="IPR025195">
    <property type="entry name" value="GTA_TIM_dom"/>
</dbReference>
<evidence type="ECO:0000259" key="2">
    <source>
        <dbReference type="Pfam" id="PF13550"/>
    </source>
</evidence>
<proteinExistence type="predicted"/>
<dbReference type="Proteomes" id="UP000646579">
    <property type="component" value="Unassembled WGS sequence"/>
</dbReference>
<sequence>MATLALSLAGQALGGMVAGPLGATVGRALGALGGSALDTRLFGETAAPVVRDVRLQGASEGLGIPRIYGWNRLSGNIIWATELEELLGDDAGAKGLGGAPSGNEIAASFAVAFCEGEVAHVGRLWADGQPLETEGLTIRLYKGSETQNVDSLIEARQGPEAPAYRGVCYLVFERLPLGRFGNRIPTISAELCRVVGDLEPQIAAITGIPGATEFGYDPQPRVRIVGPGETRGENTHLSQFTSDWTLSIDELQALCPNLKHVALVVSWFGDDLRCGHCTVGPRVEAAQRNLDGVKWSVAGLGRSDVPVVSQHAGGPAYGGTPSDEAVHAAIVDLKARGLEVMLYPLIMMDVPAENDLPNPYGGSSQPAYPWRGRVTAMPAPGEAGSPNGTADIEGQVAAFIANGYRQMHLHYAQLAADAGGIDAILIGSEMRGMTALRSTGNRFVFVDDLISLAAEVRAIVGSGTKITYAADWSEYSGVQEGSEKFFHLDPLWASADIDAIGIDNYMPVADWREDGAHADAQQYASGHDLAYLAANIMGGEGFDWFYASEADRKAGVRTPITDGLHDEPWIWRFKDIRSWWEKPHYDRPGGVRALQPTAWVPGSKPIWFTELGCGAVDKGANQPNLFGDEKSAEDGRPYFSTGTPDALIQRQFLRAHVTFWRDESQNPPGMVDTERLYLWTWDARAYPAFPARDDIWADSVNYPTGHWLTGRLGGMASDELAAAVLVDHMVENIRCSARPPWIAGYHLPAPGTAREALEPIIAISDLSVGISRGEIWLKGPNRAERVTLDPERLADTGQPLALRRRSDPGERFNRLTLTHLDRISDYQAATASAVNATQGALAQYAFDLVLDASGARMAAEQMLSGVAEATDQLEISLPTSRLDLEIGDLISLDAEGPAYRIEEIEDGAVRRIKAQAMRAPGKVTSSTGRIGRARWTEHVRAIPLISMAVLPPTPDLPTTARAATVAYAKPWPGPISLTHRDGGEELLALSHAGRLGEVLTPLGVESPWIWSGQSLKIRLFAGHLSDEGDTGALAGTRKIAVSTEAGWEVIGFGSCNLEAAGVYRLSRLIRGMDGSEHAIGAIEAGASILVLDDGAQINGVPESWLGQSVPLRLFAGPDDIEGRPEEFEARLATVLPLAPVHLRVRRLEDGGALLTWVRRSRADSGNWEFEPALDHAPEHYRVTLRTGGEVVREWRVSEPSALYPSAWQVEDSGATAANLSVEVCQLSAVYGPGHAVQMEISR</sequence>
<dbReference type="Pfam" id="PF13550">
    <property type="entry name" value="Phage-tail_3"/>
    <property type="match status" value="1"/>
</dbReference>
<reference evidence="4" key="2">
    <citation type="submission" date="2020-09" db="EMBL/GenBank/DDBJ databases">
        <authorList>
            <person name="Sun Q."/>
            <person name="Kim S."/>
        </authorList>
    </citation>
    <scope>NUCLEOTIDE SEQUENCE</scope>
    <source>
        <strain evidence="4">KCTC 32437</strain>
    </source>
</reference>
<dbReference type="SUPFAM" id="SSF51445">
    <property type="entry name" value="(Trans)glycosidases"/>
    <property type="match status" value="1"/>
</dbReference>
<keyword evidence="5" id="KW-1185">Reference proteome</keyword>
<evidence type="ECO:0000313" key="4">
    <source>
        <dbReference type="EMBL" id="GHA29272.1"/>
    </source>
</evidence>
<reference evidence="4" key="1">
    <citation type="journal article" date="2014" name="Int. J. Syst. Evol. Microbiol.">
        <title>Complete genome sequence of Corynebacterium casei LMG S-19264T (=DSM 44701T), isolated from a smear-ripened cheese.</title>
        <authorList>
            <consortium name="US DOE Joint Genome Institute (JGI-PGF)"/>
            <person name="Walter F."/>
            <person name="Albersmeier A."/>
            <person name="Kalinowski J."/>
            <person name="Ruckert C."/>
        </authorList>
    </citation>
    <scope>NUCLEOTIDE SEQUENCE</scope>
    <source>
        <strain evidence="4">KCTC 32437</strain>
    </source>
</reference>
<dbReference type="InterPro" id="IPR017853">
    <property type="entry name" value="GH"/>
</dbReference>
<dbReference type="InterPro" id="IPR032876">
    <property type="entry name" value="J_dom"/>
</dbReference>
<dbReference type="Gene3D" id="3.20.20.80">
    <property type="entry name" value="Glycosidases"/>
    <property type="match status" value="1"/>
</dbReference>
<organism evidence="4 5">
    <name type="scientific">Devosia pacifica</name>
    <dbReference type="NCBI Taxonomy" id="1335967"/>
    <lineage>
        <taxon>Bacteria</taxon>
        <taxon>Pseudomonadati</taxon>
        <taxon>Pseudomonadota</taxon>
        <taxon>Alphaproteobacteria</taxon>
        <taxon>Hyphomicrobiales</taxon>
        <taxon>Devosiaceae</taxon>
        <taxon>Devosia</taxon>
    </lineage>
</organism>
<dbReference type="CDD" id="cd19607">
    <property type="entry name" value="GTA_TIM-barrel-like"/>
    <property type="match status" value="1"/>
</dbReference>
<dbReference type="Pfam" id="PF13547">
    <property type="entry name" value="GTA_TIM"/>
    <property type="match status" value="1"/>
</dbReference>
<dbReference type="AlphaFoldDB" id="A0A918VU29"/>
<accession>A0A918VU29</accession>
<evidence type="ECO:0008006" key="6">
    <source>
        <dbReference type="Google" id="ProtNLM"/>
    </source>
</evidence>
<gene>
    <name evidence="4" type="ORF">GCM10007989_26060</name>
</gene>
<feature type="domain" description="Tip attachment protein J" evidence="2">
    <location>
        <begin position="751"/>
        <end position="906"/>
    </location>
</feature>
<comment type="caution">
    <text evidence="4">The sequence shown here is derived from an EMBL/GenBank/DDBJ whole genome shotgun (WGS) entry which is preliminary data.</text>
</comment>
<evidence type="ECO:0000259" key="1">
    <source>
        <dbReference type="Pfam" id="PF13547"/>
    </source>
</evidence>
<feature type="domain" description="GTA TIM-barrel-like" evidence="1">
    <location>
        <begin position="403"/>
        <end position="690"/>
    </location>
</feature>
<dbReference type="RefSeq" id="WP_189426177.1">
    <property type="nucleotide sequence ID" value="NZ_BMZE01000003.1"/>
</dbReference>
<feature type="domain" description="Rcc01698-like C-terminal" evidence="3">
    <location>
        <begin position="994"/>
        <end position="1088"/>
    </location>
</feature>
<evidence type="ECO:0000259" key="3">
    <source>
        <dbReference type="Pfam" id="PF23666"/>
    </source>
</evidence>
<dbReference type="EMBL" id="BMZE01000003">
    <property type="protein sequence ID" value="GHA29272.1"/>
    <property type="molecule type" value="Genomic_DNA"/>
</dbReference>
<dbReference type="Pfam" id="PF23666">
    <property type="entry name" value="Rcc01698_C"/>
    <property type="match status" value="1"/>
</dbReference>